<reference evidence="2 3" key="1">
    <citation type="journal article" date="2019" name="Sci. Rep.">
        <title>Orb-weaving spider Araneus ventricosus genome elucidates the spidroin gene catalogue.</title>
        <authorList>
            <person name="Kono N."/>
            <person name="Nakamura H."/>
            <person name="Ohtoshi R."/>
            <person name="Moran D.A.P."/>
            <person name="Shinohara A."/>
            <person name="Yoshida Y."/>
            <person name="Fujiwara M."/>
            <person name="Mori M."/>
            <person name="Tomita M."/>
            <person name="Arakawa K."/>
        </authorList>
    </citation>
    <scope>NUCLEOTIDE SEQUENCE [LARGE SCALE GENOMIC DNA]</scope>
</reference>
<evidence type="ECO:0000313" key="2">
    <source>
        <dbReference type="EMBL" id="GBN34346.1"/>
    </source>
</evidence>
<evidence type="ECO:0000313" key="3">
    <source>
        <dbReference type="Proteomes" id="UP000499080"/>
    </source>
</evidence>
<keyword evidence="3" id="KW-1185">Reference proteome</keyword>
<gene>
    <name evidence="2" type="ORF">AVEN_119603_1</name>
</gene>
<dbReference type="EMBL" id="BGPR01008519">
    <property type="protein sequence ID" value="GBN34346.1"/>
    <property type="molecule type" value="Genomic_DNA"/>
</dbReference>
<evidence type="ECO:0000256" key="1">
    <source>
        <dbReference type="SAM" id="MobiDB-lite"/>
    </source>
</evidence>
<accession>A0A4Y2N943</accession>
<feature type="region of interest" description="Disordered" evidence="1">
    <location>
        <begin position="17"/>
        <end position="55"/>
    </location>
</feature>
<proteinExistence type="predicted"/>
<sequence>MPRSKYLTLQQAIQRLFEDDTDDEEQSDKDLVVPPETTEATDEAEGNDNILNHDNDDLFCDTASEIKEHPKKKFESSESSCSPTKKLK</sequence>
<comment type="caution">
    <text evidence="2">The sequence shown here is derived from an EMBL/GenBank/DDBJ whole genome shotgun (WGS) entry which is preliminary data.</text>
</comment>
<organism evidence="2 3">
    <name type="scientific">Araneus ventricosus</name>
    <name type="common">Orbweaver spider</name>
    <name type="synonym">Epeira ventricosa</name>
    <dbReference type="NCBI Taxonomy" id="182803"/>
    <lineage>
        <taxon>Eukaryota</taxon>
        <taxon>Metazoa</taxon>
        <taxon>Ecdysozoa</taxon>
        <taxon>Arthropoda</taxon>
        <taxon>Chelicerata</taxon>
        <taxon>Arachnida</taxon>
        <taxon>Araneae</taxon>
        <taxon>Araneomorphae</taxon>
        <taxon>Entelegynae</taxon>
        <taxon>Araneoidea</taxon>
        <taxon>Araneidae</taxon>
        <taxon>Araneus</taxon>
    </lineage>
</organism>
<dbReference type="Proteomes" id="UP000499080">
    <property type="component" value="Unassembled WGS sequence"/>
</dbReference>
<feature type="compositionally biased region" description="Low complexity" evidence="1">
    <location>
        <begin position="77"/>
        <end position="88"/>
    </location>
</feature>
<name>A0A4Y2N943_ARAVE</name>
<dbReference type="AlphaFoldDB" id="A0A4Y2N943"/>
<feature type="region of interest" description="Disordered" evidence="1">
    <location>
        <begin position="69"/>
        <end position="88"/>
    </location>
</feature>
<protein>
    <submittedName>
        <fullName evidence="2">Uncharacterized protein</fullName>
    </submittedName>
</protein>